<dbReference type="Gene3D" id="2.40.50.140">
    <property type="entry name" value="Nucleic acid-binding proteins"/>
    <property type="match status" value="2"/>
</dbReference>
<dbReference type="PANTHER" id="PTHR30053">
    <property type="entry name" value="ELONGATION FACTOR P"/>
    <property type="match status" value="1"/>
</dbReference>
<dbReference type="Gene3D" id="2.30.30.30">
    <property type="match status" value="1"/>
</dbReference>
<evidence type="ECO:0000256" key="2">
    <source>
        <dbReference type="ARBA" id="ARBA00004815"/>
    </source>
</evidence>
<dbReference type="NCBIfam" id="TIGR00038">
    <property type="entry name" value="efp"/>
    <property type="match status" value="1"/>
</dbReference>
<dbReference type="SMART" id="SM01185">
    <property type="entry name" value="EFP"/>
    <property type="match status" value="1"/>
</dbReference>
<keyword evidence="13" id="KW-1185">Reference proteome</keyword>
<feature type="domain" description="Elongation factor P C-terminal" evidence="10">
    <location>
        <begin position="132"/>
        <end position="187"/>
    </location>
</feature>
<evidence type="ECO:0000259" key="10">
    <source>
        <dbReference type="SMART" id="SM00841"/>
    </source>
</evidence>
<dbReference type="OrthoDB" id="9801844at2"/>
<evidence type="ECO:0000259" key="11">
    <source>
        <dbReference type="SMART" id="SM01185"/>
    </source>
</evidence>
<accession>A0A1X0Y3S6</accession>
<comment type="pathway">
    <text evidence="2 7">Protein biosynthesis; polypeptide chain elongation.</text>
</comment>
<dbReference type="UniPathway" id="UPA00345"/>
<sequence length="188" mass="20774">MYTTADFKKGLVIQLEDAPCVLMDVSQHSPTARGANTLVKTRYRNLLTGQVLEKTFKSGDKVDEADFEKRKGQFLYAGAAEEGTFMDLESYEQYELGPDLFAPVKGYLLEGAEVVLGVFREQVVSVEPPMTVELTITETPPSLKNATATAQTKEATLETGLILQVPPYLEAGDKIKVDTRECRFVSRA</sequence>
<dbReference type="InterPro" id="IPR001059">
    <property type="entry name" value="Transl_elong_P/YeiP_cen"/>
</dbReference>
<dbReference type="InterPro" id="IPR012340">
    <property type="entry name" value="NA-bd_OB-fold"/>
</dbReference>
<evidence type="ECO:0000256" key="4">
    <source>
        <dbReference type="ARBA" id="ARBA00022490"/>
    </source>
</evidence>
<evidence type="ECO:0000256" key="8">
    <source>
        <dbReference type="NCBIfam" id="TIGR00038"/>
    </source>
</evidence>
<dbReference type="InterPro" id="IPR020599">
    <property type="entry name" value="Transl_elong_fac_P/YeiP"/>
</dbReference>
<dbReference type="Pfam" id="PF09285">
    <property type="entry name" value="Elong-fact-P_C"/>
    <property type="match status" value="1"/>
</dbReference>
<keyword evidence="5 7" id="KW-0251">Elongation factor</keyword>
<dbReference type="GO" id="GO:0043043">
    <property type="term" value="P:peptide biosynthetic process"/>
    <property type="evidence" value="ECO:0007669"/>
    <property type="project" value="InterPro"/>
</dbReference>
<dbReference type="SUPFAM" id="SSF50104">
    <property type="entry name" value="Translation proteins SH3-like domain"/>
    <property type="match status" value="1"/>
</dbReference>
<dbReference type="AlphaFoldDB" id="A0A1X0Y3S6"/>
<name>A0A1X0Y3S6_9BACT</name>
<evidence type="ECO:0000256" key="3">
    <source>
        <dbReference type="ARBA" id="ARBA00009479"/>
    </source>
</evidence>
<dbReference type="NCBIfam" id="NF001810">
    <property type="entry name" value="PRK00529.1"/>
    <property type="match status" value="1"/>
</dbReference>
<dbReference type="PANTHER" id="PTHR30053:SF14">
    <property type="entry name" value="TRANSLATION ELONGATION FACTOR KOW-LIKE DOMAIN-CONTAINING PROTEIN"/>
    <property type="match status" value="1"/>
</dbReference>
<keyword evidence="4 7" id="KW-0963">Cytoplasm</keyword>
<dbReference type="GO" id="GO:0003746">
    <property type="term" value="F:translation elongation factor activity"/>
    <property type="evidence" value="ECO:0007669"/>
    <property type="project" value="UniProtKB-UniRule"/>
</dbReference>
<protein>
    <recommendedName>
        <fullName evidence="7 8">Elongation factor P</fullName>
        <shortName evidence="7">EF-P</shortName>
    </recommendedName>
</protein>
<evidence type="ECO:0000256" key="6">
    <source>
        <dbReference type="ARBA" id="ARBA00022917"/>
    </source>
</evidence>
<dbReference type="RefSeq" id="WP_085010511.1">
    <property type="nucleotide sequence ID" value="NZ_NAAD01000010.1"/>
</dbReference>
<evidence type="ECO:0000313" key="12">
    <source>
        <dbReference type="EMBL" id="ORJ59861.1"/>
    </source>
</evidence>
<comment type="function">
    <text evidence="7">Involved in peptide bond synthesis. Stimulates efficient translation and peptide-bond synthesis on native or reconstituted 70S ribosomes in vitro. Probably functions indirectly by altering the affinity of the ribosome for aminoacyl-tRNA, thus increasing their reactivity as acceptors for peptidyl transferase.</text>
</comment>
<evidence type="ECO:0000256" key="9">
    <source>
        <dbReference type="RuleBase" id="RU004389"/>
    </source>
</evidence>
<proteinExistence type="inferred from homology"/>
<dbReference type="SUPFAM" id="SSF50249">
    <property type="entry name" value="Nucleic acid-binding proteins"/>
    <property type="match status" value="2"/>
</dbReference>
<dbReference type="GO" id="GO:0005829">
    <property type="term" value="C:cytosol"/>
    <property type="evidence" value="ECO:0007669"/>
    <property type="project" value="UniProtKB-ARBA"/>
</dbReference>
<comment type="subcellular location">
    <subcellularLocation>
        <location evidence="1 7">Cytoplasm</location>
    </subcellularLocation>
</comment>
<gene>
    <name evidence="7" type="primary">efp</name>
    <name evidence="12" type="ORF">B5V00_09315</name>
</gene>
<evidence type="ECO:0000313" key="13">
    <source>
        <dbReference type="Proteomes" id="UP000193136"/>
    </source>
</evidence>
<dbReference type="CDD" id="cd05794">
    <property type="entry name" value="S1_EF-P_repeat_2"/>
    <property type="match status" value="1"/>
</dbReference>
<dbReference type="EMBL" id="NAAD01000010">
    <property type="protein sequence ID" value="ORJ59861.1"/>
    <property type="molecule type" value="Genomic_DNA"/>
</dbReference>
<keyword evidence="6 7" id="KW-0648">Protein biosynthesis</keyword>
<dbReference type="SMART" id="SM00841">
    <property type="entry name" value="Elong-fact-P_C"/>
    <property type="match status" value="1"/>
</dbReference>
<evidence type="ECO:0000256" key="1">
    <source>
        <dbReference type="ARBA" id="ARBA00004496"/>
    </source>
</evidence>
<dbReference type="InterPro" id="IPR014722">
    <property type="entry name" value="Rib_uL2_dom2"/>
</dbReference>
<dbReference type="PIRSF" id="PIRSF005901">
    <property type="entry name" value="EF-P"/>
    <property type="match status" value="1"/>
</dbReference>
<dbReference type="NCBIfam" id="NF011175">
    <property type="entry name" value="PRK14578.1"/>
    <property type="match status" value="1"/>
</dbReference>
<dbReference type="PROSITE" id="PS01275">
    <property type="entry name" value="EFP"/>
    <property type="match status" value="1"/>
</dbReference>
<dbReference type="Proteomes" id="UP000193136">
    <property type="component" value="Unassembled WGS sequence"/>
</dbReference>
<dbReference type="Pfam" id="PF08207">
    <property type="entry name" value="EFP_N"/>
    <property type="match status" value="1"/>
</dbReference>
<dbReference type="InterPro" id="IPR015365">
    <property type="entry name" value="Elong-fact-P_C"/>
</dbReference>
<dbReference type="STRING" id="1969733.B5V00_09315"/>
<dbReference type="InterPro" id="IPR008991">
    <property type="entry name" value="Translation_prot_SH3-like_sf"/>
</dbReference>
<reference evidence="12 13" key="1">
    <citation type="submission" date="2017-03" db="EMBL/GenBank/DDBJ databases">
        <title>Genome sequence of Geothermobacter sp. EPR-M, Deep-Sea Iron Reducer.</title>
        <authorList>
            <person name="Tully B."/>
            <person name="Savalia P."/>
            <person name="Abuyen K."/>
            <person name="Baughan C."/>
            <person name="Romero E."/>
            <person name="Ronkowski C."/>
            <person name="Torres B."/>
            <person name="Tremblay J."/>
            <person name="Trujillo A."/>
            <person name="Tyler M."/>
            <person name="Perez-Rodriguez I."/>
            <person name="Amend J."/>
        </authorList>
    </citation>
    <scope>NUCLEOTIDE SEQUENCE [LARGE SCALE GENOMIC DNA]</scope>
    <source>
        <strain evidence="12 13">EPR-M</strain>
    </source>
</reference>
<dbReference type="InterPro" id="IPR013852">
    <property type="entry name" value="Transl_elong_P/YeiP_CS"/>
</dbReference>
<dbReference type="FunFam" id="2.30.30.30:FF:000003">
    <property type="entry name" value="Elongation factor P"/>
    <property type="match status" value="1"/>
</dbReference>
<dbReference type="Pfam" id="PF01132">
    <property type="entry name" value="EFP"/>
    <property type="match status" value="1"/>
</dbReference>
<comment type="similarity">
    <text evidence="3 7 9">Belongs to the elongation factor P family.</text>
</comment>
<feature type="domain" description="Translation elongation factor P/YeiP central" evidence="11">
    <location>
        <begin position="69"/>
        <end position="124"/>
    </location>
</feature>
<dbReference type="FunFam" id="2.40.50.140:FF:000004">
    <property type="entry name" value="Elongation factor P"/>
    <property type="match status" value="1"/>
</dbReference>
<dbReference type="InterPro" id="IPR011768">
    <property type="entry name" value="Transl_elongation_fac_P"/>
</dbReference>
<evidence type="ECO:0000256" key="5">
    <source>
        <dbReference type="ARBA" id="ARBA00022768"/>
    </source>
</evidence>
<organism evidence="12 13">
    <name type="scientific">Geothermobacter hydrogeniphilus</name>
    <dbReference type="NCBI Taxonomy" id="1969733"/>
    <lineage>
        <taxon>Bacteria</taxon>
        <taxon>Pseudomonadati</taxon>
        <taxon>Thermodesulfobacteriota</taxon>
        <taxon>Desulfuromonadia</taxon>
        <taxon>Desulfuromonadales</taxon>
        <taxon>Geothermobacteraceae</taxon>
        <taxon>Geothermobacter</taxon>
    </lineage>
</organism>
<dbReference type="CDD" id="cd04470">
    <property type="entry name" value="S1_EF-P_repeat_1"/>
    <property type="match status" value="1"/>
</dbReference>
<evidence type="ECO:0000256" key="7">
    <source>
        <dbReference type="HAMAP-Rule" id="MF_00141"/>
    </source>
</evidence>
<comment type="caution">
    <text evidence="12">The sequence shown here is derived from an EMBL/GenBank/DDBJ whole genome shotgun (WGS) entry which is preliminary data.</text>
</comment>
<dbReference type="HAMAP" id="MF_00141">
    <property type="entry name" value="EF_P"/>
    <property type="match status" value="1"/>
</dbReference>
<dbReference type="InterPro" id="IPR013185">
    <property type="entry name" value="Transl_elong_KOW-like"/>
</dbReference>